<evidence type="ECO:0000313" key="14">
    <source>
        <dbReference type="Proteomes" id="UP001303587"/>
    </source>
</evidence>
<organism evidence="13 14">
    <name type="scientific">Methanolapillus millepedarum</name>
    <dbReference type="NCBI Taxonomy" id="3028296"/>
    <lineage>
        <taxon>Archaea</taxon>
        <taxon>Methanobacteriati</taxon>
        <taxon>Methanobacteriota</taxon>
        <taxon>Stenosarchaea group</taxon>
        <taxon>Methanomicrobia</taxon>
        <taxon>Methanosarcinales</taxon>
        <taxon>Methanosarcinaceae</taxon>
        <taxon>Methanolapillus</taxon>
    </lineage>
</organism>
<dbReference type="GO" id="GO:0005737">
    <property type="term" value="C:cytoplasm"/>
    <property type="evidence" value="ECO:0007669"/>
    <property type="project" value="TreeGrafter"/>
</dbReference>
<comment type="similarity">
    <text evidence="9 10">Belongs to the thiamine-phosphate synthase family.</text>
</comment>
<keyword evidence="4 9" id="KW-0460">Magnesium</keyword>
<dbReference type="NCBIfam" id="TIGR00693">
    <property type="entry name" value="thiE"/>
    <property type="match status" value="1"/>
</dbReference>
<evidence type="ECO:0000256" key="5">
    <source>
        <dbReference type="ARBA" id="ARBA00022977"/>
    </source>
</evidence>
<dbReference type="InterPro" id="IPR036206">
    <property type="entry name" value="ThiamineP_synth_sf"/>
</dbReference>
<comment type="catalytic activity">
    <reaction evidence="6 9 10">
        <text>4-methyl-5-(2-phosphooxyethyl)-thiazole + 4-amino-2-methyl-5-(diphosphooxymethyl)pyrimidine + H(+) = thiamine phosphate + diphosphate</text>
        <dbReference type="Rhea" id="RHEA:22328"/>
        <dbReference type="ChEBI" id="CHEBI:15378"/>
        <dbReference type="ChEBI" id="CHEBI:33019"/>
        <dbReference type="ChEBI" id="CHEBI:37575"/>
        <dbReference type="ChEBI" id="CHEBI:57841"/>
        <dbReference type="ChEBI" id="CHEBI:58296"/>
        <dbReference type="EC" id="2.5.1.3"/>
    </reaction>
</comment>
<comment type="catalytic activity">
    <reaction evidence="7 9 10">
        <text>2-(2-carboxy-4-methylthiazol-5-yl)ethyl phosphate + 4-amino-2-methyl-5-(diphosphooxymethyl)pyrimidine + 2 H(+) = thiamine phosphate + CO2 + diphosphate</text>
        <dbReference type="Rhea" id="RHEA:47848"/>
        <dbReference type="ChEBI" id="CHEBI:15378"/>
        <dbReference type="ChEBI" id="CHEBI:16526"/>
        <dbReference type="ChEBI" id="CHEBI:33019"/>
        <dbReference type="ChEBI" id="CHEBI:37575"/>
        <dbReference type="ChEBI" id="CHEBI:57841"/>
        <dbReference type="ChEBI" id="CHEBI:62890"/>
        <dbReference type="EC" id="2.5.1.3"/>
    </reaction>
</comment>
<comment type="function">
    <text evidence="9">Condenses 4-methyl-5-(beta-hydroxyethyl)thiazole monophosphate (THZ-P) and 2-methyl-4-amino-5-hydroxymethyl pyrimidine pyrophosphate (HMP-PP) to form thiamine monophosphate (TMP).</text>
</comment>
<dbReference type="GO" id="GO:0009228">
    <property type="term" value="P:thiamine biosynthetic process"/>
    <property type="evidence" value="ECO:0007669"/>
    <property type="project" value="UniProtKB-KW"/>
</dbReference>
<feature type="domain" description="Thiamine phosphate synthase/TenI" evidence="12">
    <location>
        <begin position="10"/>
        <end position="190"/>
    </location>
</feature>
<keyword evidence="2 9" id="KW-0808">Transferase</keyword>
<dbReference type="PANTHER" id="PTHR20857:SF23">
    <property type="entry name" value="THIAMINE BIOSYNTHETIC BIFUNCTIONAL ENZYME"/>
    <property type="match status" value="1"/>
</dbReference>
<dbReference type="InterPro" id="IPR034291">
    <property type="entry name" value="TMP_synthase"/>
</dbReference>
<evidence type="ECO:0000256" key="11">
    <source>
        <dbReference type="RuleBase" id="RU004253"/>
    </source>
</evidence>
<sequence>MKRNTIDYSVYVITDSVICPPERLLFQVEEAILGGATVIQLREKKADSLTSYKTAEALLSVTKKYGVALIVNDRADIMLAADCDGLHVGQKDLPVAVARKLIGPGKILGVSVSTVREAKKAQEDGADYLGVGAIFPTGTKPDADAVALNTLHEIKESAGLPVVAIGGISKETIPQLAGTKIDGVAVVSAVMASPRPRAAAEEIRAAFEKIATQK</sequence>
<dbReference type="InterPro" id="IPR013785">
    <property type="entry name" value="Aldolase_TIM"/>
</dbReference>
<evidence type="ECO:0000256" key="4">
    <source>
        <dbReference type="ARBA" id="ARBA00022842"/>
    </source>
</evidence>
<dbReference type="FunFam" id="3.20.20.70:FF:000096">
    <property type="entry name" value="Thiamine-phosphate synthase"/>
    <property type="match status" value="1"/>
</dbReference>
<dbReference type="SUPFAM" id="SSF51391">
    <property type="entry name" value="Thiamin phosphate synthase"/>
    <property type="match status" value="1"/>
</dbReference>
<dbReference type="HAMAP" id="MF_00097">
    <property type="entry name" value="TMP_synthase"/>
    <property type="match status" value="1"/>
</dbReference>
<comment type="catalytic activity">
    <reaction evidence="8 9 10">
        <text>2-[(2R,5Z)-2-carboxy-4-methylthiazol-5(2H)-ylidene]ethyl phosphate + 4-amino-2-methyl-5-(diphosphooxymethyl)pyrimidine + 2 H(+) = thiamine phosphate + CO2 + diphosphate</text>
        <dbReference type="Rhea" id="RHEA:47844"/>
        <dbReference type="ChEBI" id="CHEBI:15378"/>
        <dbReference type="ChEBI" id="CHEBI:16526"/>
        <dbReference type="ChEBI" id="CHEBI:33019"/>
        <dbReference type="ChEBI" id="CHEBI:37575"/>
        <dbReference type="ChEBI" id="CHEBI:57841"/>
        <dbReference type="ChEBI" id="CHEBI:62899"/>
        <dbReference type="EC" id="2.5.1.3"/>
    </reaction>
</comment>
<dbReference type="EC" id="2.5.1.3" evidence="9"/>
<evidence type="ECO:0000256" key="7">
    <source>
        <dbReference type="ARBA" id="ARBA00047851"/>
    </source>
</evidence>
<feature type="binding site" evidence="9">
    <location>
        <position position="140"/>
    </location>
    <ligand>
        <name>4-amino-2-methyl-5-(diphosphooxymethyl)pyrimidine</name>
        <dbReference type="ChEBI" id="CHEBI:57841"/>
    </ligand>
</feature>
<dbReference type="InterPro" id="IPR022998">
    <property type="entry name" value="ThiamineP_synth_TenI"/>
</dbReference>
<dbReference type="EMBL" id="CP131060">
    <property type="protein sequence ID" value="WNY24705.1"/>
    <property type="molecule type" value="Genomic_DNA"/>
</dbReference>
<feature type="binding site" evidence="9">
    <location>
        <begin position="40"/>
        <end position="44"/>
    </location>
    <ligand>
        <name>4-amino-2-methyl-5-(diphosphooxymethyl)pyrimidine</name>
        <dbReference type="ChEBI" id="CHEBI:57841"/>
    </ligand>
</feature>
<evidence type="ECO:0000256" key="10">
    <source>
        <dbReference type="RuleBase" id="RU003826"/>
    </source>
</evidence>
<dbReference type="Proteomes" id="UP001303587">
    <property type="component" value="Chromosome"/>
</dbReference>
<feature type="binding site" evidence="9">
    <location>
        <begin position="137"/>
        <end position="139"/>
    </location>
    <ligand>
        <name>2-[(2R,5Z)-2-carboxy-4-methylthiazol-5(2H)-ylidene]ethyl phosphate</name>
        <dbReference type="ChEBI" id="CHEBI:62899"/>
    </ligand>
</feature>
<dbReference type="CDD" id="cd00564">
    <property type="entry name" value="TMP_TenI"/>
    <property type="match status" value="1"/>
</dbReference>
<keyword evidence="3 9" id="KW-0479">Metal-binding</keyword>
<dbReference type="AlphaFoldDB" id="A0AA96V3D5"/>
<evidence type="ECO:0000256" key="1">
    <source>
        <dbReference type="ARBA" id="ARBA00005165"/>
    </source>
</evidence>
<evidence type="ECO:0000256" key="2">
    <source>
        <dbReference type="ARBA" id="ARBA00022679"/>
    </source>
</evidence>
<dbReference type="PANTHER" id="PTHR20857">
    <property type="entry name" value="THIAMINE-PHOSPHATE PYROPHOSPHORYLASE"/>
    <property type="match status" value="1"/>
</dbReference>
<feature type="binding site" evidence="9">
    <location>
        <begin position="187"/>
        <end position="188"/>
    </location>
    <ligand>
        <name>2-[(2R,5Z)-2-carboxy-4-methylthiazol-5(2H)-ylidene]ethyl phosphate</name>
        <dbReference type="ChEBI" id="CHEBI:62899"/>
    </ligand>
</feature>
<reference evidence="13 14" key="1">
    <citation type="submission" date="2023-07" db="EMBL/GenBank/DDBJ databases">
        <title>Closed genoem sequence of Methanosarcinaceae archaeon Ac7.</title>
        <authorList>
            <person name="Poehlein A."/>
            <person name="Protasov E."/>
            <person name="Platt K."/>
            <person name="Reeh H."/>
            <person name="Daniel R."/>
            <person name="Brune A."/>
        </authorList>
    </citation>
    <scope>NUCLEOTIDE SEQUENCE [LARGE SCALE GENOMIC DNA]</scope>
    <source>
        <strain evidence="13 14">Ac7</strain>
    </source>
</reference>
<comment type="pathway">
    <text evidence="1 9 11">Cofactor biosynthesis; thiamine diphosphate biosynthesis; thiamine phosphate from 4-amino-2-methyl-5-diphosphomethylpyrimidine and 4-methyl-5-(2-phosphoethyl)-thiazole: step 1/1.</text>
</comment>
<feature type="binding site" evidence="9">
    <location>
        <position position="72"/>
    </location>
    <ligand>
        <name>4-amino-2-methyl-5-(diphosphooxymethyl)pyrimidine</name>
        <dbReference type="ChEBI" id="CHEBI:57841"/>
    </ligand>
</feature>
<keyword evidence="5 9" id="KW-0784">Thiamine biosynthesis</keyword>
<evidence type="ECO:0000256" key="9">
    <source>
        <dbReference type="HAMAP-Rule" id="MF_00097"/>
    </source>
</evidence>
<dbReference type="GO" id="GO:0009229">
    <property type="term" value="P:thiamine diphosphate biosynthetic process"/>
    <property type="evidence" value="ECO:0007669"/>
    <property type="project" value="UniProtKB-UniRule"/>
</dbReference>
<dbReference type="GO" id="GO:0000287">
    <property type="term" value="F:magnesium ion binding"/>
    <property type="evidence" value="ECO:0007669"/>
    <property type="project" value="UniProtKB-UniRule"/>
</dbReference>
<comment type="cofactor">
    <cofactor evidence="9">
        <name>Mg(2+)</name>
        <dbReference type="ChEBI" id="CHEBI:18420"/>
    </cofactor>
    <text evidence="9">Binds 1 Mg(2+) ion per subunit.</text>
</comment>
<evidence type="ECO:0000313" key="13">
    <source>
        <dbReference type="EMBL" id="WNY24705.1"/>
    </source>
</evidence>
<evidence type="ECO:0000256" key="6">
    <source>
        <dbReference type="ARBA" id="ARBA00047334"/>
    </source>
</evidence>
<feature type="binding site" evidence="9">
    <location>
        <position position="73"/>
    </location>
    <ligand>
        <name>Mg(2+)</name>
        <dbReference type="ChEBI" id="CHEBI:18420"/>
    </ligand>
</feature>
<dbReference type="Gene3D" id="3.20.20.70">
    <property type="entry name" value="Aldolase class I"/>
    <property type="match status" value="1"/>
</dbReference>
<accession>A0AA96V3D5</accession>
<name>A0AA96V3D5_9EURY</name>
<evidence type="ECO:0000256" key="8">
    <source>
        <dbReference type="ARBA" id="ARBA00047883"/>
    </source>
</evidence>
<keyword evidence="14" id="KW-1185">Reference proteome</keyword>
<feature type="binding site" evidence="9">
    <location>
        <position position="167"/>
    </location>
    <ligand>
        <name>2-[(2R,5Z)-2-carboxy-4-methylthiazol-5(2H)-ylidene]ethyl phosphate</name>
        <dbReference type="ChEBI" id="CHEBI:62899"/>
    </ligand>
</feature>
<feature type="binding site" evidence="9">
    <location>
        <position position="111"/>
    </location>
    <ligand>
        <name>4-amino-2-methyl-5-(diphosphooxymethyl)pyrimidine</name>
        <dbReference type="ChEBI" id="CHEBI:57841"/>
    </ligand>
</feature>
<proteinExistence type="inferred from homology"/>
<evidence type="ECO:0000259" key="12">
    <source>
        <dbReference type="Pfam" id="PF02581"/>
    </source>
</evidence>
<dbReference type="Pfam" id="PF02581">
    <property type="entry name" value="TMP-TENI"/>
    <property type="match status" value="1"/>
</dbReference>
<gene>
    <name evidence="9 13" type="primary">thiE</name>
    <name evidence="13" type="ORF">MsAc7_02290</name>
</gene>
<feature type="binding site" evidence="9">
    <location>
        <position position="92"/>
    </location>
    <ligand>
        <name>Mg(2+)</name>
        <dbReference type="ChEBI" id="CHEBI:18420"/>
    </ligand>
</feature>
<protein>
    <recommendedName>
        <fullName evidence="9">Thiamine-phosphate synthase</fullName>
        <shortName evidence="9">TP synthase</shortName>
        <shortName evidence="9">TPS</shortName>
        <ecNumber evidence="9">2.5.1.3</ecNumber>
    </recommendedName>
    <alternativeName>
        <fullName evidence="9">Thiamine-phosphate pyrophosphorylase</fullName>
        <shortName evidence="9">TMP pyrophosphorylase</shortName>
        <shortName evidence="9">TMP-PPase</shortName>
    </alternativeName>
</protein>
<evidence type="ECO:0000256" key="3">
    <source>
        <dbReference type="ARBA" id="ARBA00022723"/>
    </source>
</evidence>
<dbReference type="GO" id="GO:0004789">
    <property type="term" value="F:thiamine-phosphate diphosphorylase activity"/>
    <property type="evidence" value="ECO:0007669"/>
    <property type="project" value="UniProtKB-UniRule"/>
</dbReference>